<reference evidence="2 3" key="1">
    <citation type="journal article" date="2023" name="Arcadia Sci">
        <title>De novo assembly of a long-read Amblyomma americanum tick genome.</title>
        <authorList>
            <person name="Chou S."/>
            <person name="Poskanzer K.E."/>
            <person name="Rollins M."/>
            <person name="Thuy-Boun P.S."/>
        </authorList>
    </citation>
    <scope>NUCLEOTIDE SEQUENCE [LARGE SCALE GENOMIC DNA]</scope>
    <source>
        <strain evidence="2">F_SG_1</strain>
        <tissue evidence="2">Salivary glands</tissue>
    </source>
</reference>
<gene>
    <name evidence="2" type="ORF">V5799_013651</name>
</gene>
<dbReference type="Proteomes" id="UP001321473">
    <property type="component" value="Unassembled WGS sequence"/>
</dbReference>
<dbReference type="EMBL" id="JARKHS020021927">
    <property type="protein sequence ID" value="KAK8769885.1"/>
    <property type="molecule type" value="Genomic_DNA"/>
</dbReference>
<keyword evidence="1" id="KW-0732">Signal</keyword>
<evidence type="ECO:0008006" key="4">
    <source>
        <dbReference type="Google" id="ProtNLM"/>
    </source>
</evidence>
<protein>
    <recommendedName>
        <fullName evidence="4">Secreted protein</fullName>
    </recommendedName>
</protein>
<sequence>MAVPRNLTRISLQVFSLPCVAGETEPASTPIVELIQGATFIKHLVLSLEWECCPNGWNVCGPAICEAVCQNPSIRTLILFFPRGSGYDLAPVAGLLYRSRGLRKLTLTPPDEEAFAAFITELSKPELANNYSMQDLAFFSPVYKKMTERLAIQDILLKNRALAKRAARFVTGTRVKYTADAFEKVCNFTTLVDELQATAFVEEAEAKELISRCVLRLADFTEFMRLAGVVRDGIECSARDDGKTQLGDLPDLCLRRIRRFLRLNDVLDSSY</sequence>
<keyword evidence="3" id="KW-1185">Reference proteome</keyword>
<feature type="signal peptide" evidence="1">
    <location>
        <begin position="1"/>
        <end position="22"/>
    </location>
</feature>
<name>A0AAQ4E5A4_AMBAM</name>
<evidence type="ECO:0000313" key="2">
    <source>
        <dbReference type="EMBL" id="KAK8769885.1"/>
    </source>
</evidence>
<comment type="caution">
    <text evidence="2">The sequence shown here is derived from an EMBL/GenBank/DDBJ whole genome shotgun (WGS) entry which is preliminary data.</text>
</comment>
<feature type="chain" id="PRO_5042868476" description="Secreted protein" evidence="1">
    <location>
        <begin position="23"/>
        <end position="271"/>
    </location>
</feature>
<accession>A0AAQ4E5A4</accession>
<proteinExistence type="predicted"/>
<evidence type="ECO:0000256" key="1">
    <source>
        <dbReference type="SAM" id="SignalP"/>
    </source>
</evidence>
<evidence type="ECO:0000313" key="3">
    <source>
        <dbReference type="Proteomes" id="UP001321473"/>
    </source>
</evidence>
<organism evidence="2 3">
    <name type="scientific">Amblyomma americanum</name>
    <name type="common">Lone star tick</name>
    <dbReference type="NCBI Taxonomy" id="6943"/>
    <lineage>
        <taxon>Eukaryota</taxon>
        <taxon>Metazoa</taxon>
        <taxon>Ecdysozoa</taxon>
        <taxon>Arthropoda</taxon>
        <taxon>Chelicerata</taxon>
        <taxon>Arachnida</taxon>
        <taxon>Acari</taxon>
        <taxon>Parasitiformes</taxon>
        <taxon>Ixodida</taxon>
        <taxon>Ixodoidea</taxon>
        <taxon>Ixodidae</taxon>
        <taxon>Amblyomminae</taxon>
        <taxon>Amblyomma</taxon>
    </lineage>
</organism>
<dbReference type="AlphaFoldDB" id="A0AAQ4E5A4"/>